<comment type="similarity">
    <text evidence="12">Belongs to the glycosyltransferase group 1 family. Glycosyltransferase 4 subfamily.</text>
</comment>
<dbReference type="UniPathway" id="UPA00378"/>
<keyword evidence="16" id="KW-1185">Reference proteome</keyword>
<evidence type="ECO:0000259" key="13">
    <source>
        <dbReference type="Pfam" id="PF00534"/>
    </source>
</evidence>
<dbReference type="Pfam" id="PF00534">
    <property type="entry name" value="Glycos_transf_1"/>
    <property type="match status" value="1"/>
</dbReference>
<evidence type="ECO:0000256" key="11">
    <source>
        <dbReference type="ARBA" id="ARBA00045065"/>
    </source>
</evidence>
<dbReference type="InterPro" id="IPR001296">
    <property type="entry name" value="Glyco_trans_1"/>
</dbReference>
<dbReference type="Pfam" id="PF15924">
    <property type="entry name" value="ALG11_N"/>
    <property type="match status" value="1"/>
</dbReference>
<evidence type="ECO:0000256" key="5">
    <source>
        <dbReference type="ARBA" id="ARBA00022676"/>
    </source>
</evidence>
<evidence type="ECO:0000256" key="10">
    <source>
        <dbReference type="ARBA" id="ARBA00023136"/>
    </source>
</evidence>
<comment type="caution">
    <text evidence="15">The sequence shown here is derived from an EMBL/GenBank/DDBJ whole genome shotgun (WGS) entry which is preliminary data.</text>
</comment>
<keyword evidence="10 12" id="KW-0472">Membrane</keyword>
<accession>A0A8H5BAX0</accession>
<comment type="pathway">
    <text evidence="2 12">Protein modification; protein glycosylation.</text>
</comment>
<evidence type="ECO:0000256" key="4">
    <source>
        <dbReference type="ARBA" id="ARBA00022018"/>
    </source>
</evidence>
<keyword evidence="5 12" id="KW-0328">Glycosyltransferase</keyword>
<dbReference type="Gene3D" id="3.40.50.2000">
    <property type="entry name" value="Glycogen Phosphorylase B"/>
    <property type="match status" value="1"/>
</dbReference>
<keyword evidence="8 12" id="KW-0256">Endoplasmic reticulum</keyword>
<evidence type="ECO:0000256" key="9">
    <source>
        <dbReference type="ARBA" id="ARBA00022989"/>
    </source>
</evidence>
<name>A0A8H5BAX0_9AGAR</name>
<gene>
    <name evidence="15" type="ORF">D9611_011048</name>
</gene>
<evidence type="ECO:0000256" key="2">
    <source>
        <dbReference type="ARBA" id="ARBA00004922"/>
    </source>
</evidence>
<dbReference type="Proteomes" id="UP000541558">
    <property type="component" value="Unassembled WGS sequence"/>
</dbReference>
<evidence type="ECO:0000256" key="1">
    <source>
        <dbReference type="ARBA" id="ARBA00004389"/>
    </source>
</evidence>
<comment type="function">
    <text evidence="12">GDP-Man:Man(3)GlcNAc(2)-PP-Dol alpha-1,2-mannosyltransferase that operates in the biosynthetic pathway of dolichol-linked oligosaccharides, the glycan precursors employed in protein asparagine (N)-glycosylation. The assembly of dolichol-linked oligosaccharides begins on the cytosolic side of the endoplasmic reticulum membrane and finishes in its lumen. The sequential addition of sugars to dolichol pyrophosphate produces dolichol-linked oligosaccharides containing fourteen sugars, including two GlcNAcs, nine mannoses and three glucoses. Once assembled, the oligosaccharide is transferred from the lipid to nascent proteins by oligosaccharyltransferases. Catalyzes, on the cytoplasmic face of the endoplasmic reticulum, the addition of the fourth and fifth mannose residues to the dolichol-linked oligosaccharide chain, to produce Man(5)GlcNAc(2)-PP-dolichol core oligosaccharide.</text>
</comment>
<organism evidence="15 16">
    <name type="scientific">Ephemerocybe angulata</name>
    <dbReference type="NCBI Taxonomy" id="980116"/>
    <lineage>
        <taxon>Eukaryota</taxon>
        <taxon>Fungi</taxon>
        <taxon>Dikarya</taxon>
        <taxon>Basidiomycota</taxon>
        <taxon>Agaricomycotina</taxon>
        <taxon>Agaricomycetes</taxon>
        <taxon>Agaricomycetidae</taxon>
        <taxon>Agaricales</taxon>
        <taxon>Agaricineae</taxon>
        <taxon>Psathyrellaceae</taxon>
        <taxon>Ephemerocybe</taxon>
    </lineage>
</organism>
<dbReference type="AlphaFoldDB" id="A0A8H5BAX0"/>
<sequence length="530" mass="59621">MIPMFFINGVSLGAIFVWITIQLYGWSLRKQNKIHRRNLLRGLGHKEDDDKTVLGFFHPYCNAGGGGERVLWTAIAHVQRTRPNVVSVVYSGDTDATKQEILAKVQSRFNIELDHSSLEFVFLHSRRWVEDSAWPRLTLLGQSIGSMWLAWEAMSKLIPDLYIDTMGYAFSFHIASLLGRVPIGAYVHYPTISTDMVKRVQSRTRWHTNTDSISSSAFLSQAKLLYYRLFMYYYAVSLRTASFLMVNSTWTKEHIDAILQYSNPILDILNLLPPLVLLKLFTSNNAPKSATIVYPPCDTKELSLFGLEKRERVILSLAQFRPEKDHSAQIHAFHQLLEKHPEYKTDKHLGVRLLLIGGSRNEGDAGRVAQLRGLVGELGIEDHVEFIVNAPYATVLDWLSRASVGLSTMVDEHFGINIVEYMASLSSSVPSALPSIYLCSASAAGVIPVTHASGGPLKDIVVPLGGEITGYHAKTPTEFSEAFHRVLSLSADEDLAMRRRARTWAVQTFSEAEFEKGFDASRWDRYVRPS</sequence>
<feature type="domain" description="ALG11 mannosyltransferase N-terminal" evidence="14">
    <location>
        <begin position="52"/>
        <end position="258"/>
    </location>
</feature>
<dbReference type="CDD" id="cd03806">
    <property type="entry name" value="GT4_ALG11-like"/>
    <property type="match status" value="1"/>
</dbReference>
<feature type="domain" description="Glycosyl transferase family 1" evidence="13">
    <location>
        <begin position="307"/>
        <end position="423"/>
    </location>
</feature>
<evidence type="ECO:0000256" key="6">
    <source>
        <dbReference type="ARBA" id="ARBA00022679"/>
    </source>
</evidence>
<dbReference type="InterPro" id="IPR031814">
    <property type="entry name" value="ALG11_N"/>
</dbReference>
<dbReference type="PANTHER" id="PTHR45919">
    <property type="entry name" value="GDP-MAN:MAN(3)GLCNAC(2)-PP-DOL ALPHA-1,2-MANNOSYLTRANSFERASE"/>
    <property type="match status" value="1"/>
</dbReference>
<keyword evidence="9 12" id="KW-1133">Transmembrane helix</keyword>
<reference evidence="15 16" key="1">
    <citation type="journal article" date="2020" name="ISME J.">
        <title>Uncovering the hidden diversity of litter-decomposition mechanisms in mushroom-forming fungi.</title>
        <authorList>
            <person name="Floudas D."/>
            <person name="Bentzer J."/>
            <person name="Ahren D."/>
            <person name="Johansson T."/>
            <person name="Persson P."/>
            <person name="Tunlid A."/>
        </authorList>
    </citation>
    <scope>NUCLEOTIDE SEQUENCE [LARGE SCALE GENOMIC DNA]</scope>
    <source>
        <strain evidence="15 16">CBS 175.51</strain>
    </source>
</reference>
<evidence type="ECO:0000256" key="7">
    <source>
        <dbReference type="ARBA" id="ARBA00022692"/>
    </source>
</evidence>
<evidence type="ECO:0000256" key="12">
    <source>
        <dbReference type="RuleBase" id="RU367051"/>
    </source>
</evidence>
<feature type="transmembrane region" description="Helical" evidence="12">
    <location>
        <begin position="6"/>
        <end position="27"/>
    </location>
</feature>
<dbReference type="EMBL" id="JAACJK010000172">
    <property type="protein sequence ID" value="KAF5320000.1"/>
    <property type="molecule type" value="Genomic_DNA"/>
</dbReference>
<protein>
    <recommendedName>
        <fullName evidence="4 12">GDP-Man:Man(3)GlcNAc(2)-PP-Dol alpha-1,2-mannosyltransferase</fullName>
        <ecNumber evidence="3 12">2.4.1.131</ecNumber>
    </recommendedName>
</protein>
<evidence type="ECO:0000313" key="16">
    <source>
        <dbReference type="Proteomes" id="UP000541558"/>
    </source>
</evidence>
<dbReference type="PANTHER" id="PTHR45919:SF1">
    <property type="entry name" value="GDP-MAN:MAN(3)GLCNAC(2)-PP-DOL ALPHA-1,2-MANNOSYLTRANSFERASE"/>
    <property type="match status" value="1"/>
</dbReference>
<dbReference type="GO" id="GO:0005789">
    <property type="term" value="C:endoplasmic reticulum membrane"/>
    <property type="evidence" value="ECO:0007669"/>
    <property type="project" value="UniProtKB-SubCell"/>
</dbReference>
<comment type="subcellular location">
    <subcellularLocation>
        <location evidence="1">Endoplasmic reticulum membrane</location>
        <topology evidence="1">Single-pass membrane protein</topology>
    </subcellularLocation>
</comment>
<proteinExistence type="inferred from homology"/>
<dbReference type="OrthoDB" id="2276068at2759"/>
<dbReference type="GO" id="GO:0006487">
    <property type="term" value="P:protein N-linked glycosylation"/>
    <property type="evidence" value="ECO:0007669"/>
    <property type="project" value="TreeGrafter"/>
</dbReference>
<dbReference type="SUPFAM" id="SSF53756">
    <property type="entry name" value="UDP-Glycosyltransferase/glycogen phosphorylase"/>
    <property type="match status" value="1"/>
</dbReference>
<keyword evidence="6 12" id="KW-0808">Transferase</keyword>
<evidence type="ECO:0000256" key="3">
    <source>
        <dbReference type="ARBA" id="ARBA00012645"/>
    </source>
</evidence>
<evidence type="ECO:0000256" key="8">
    <source>
        <dbReference type="ARBA" id="ARBA00022824"/>
    </source>
</evidence>
<dbReference type="GO" id="GO:0004377">
    <property type="term" value="F:GDP-Man:Man(3)GlcNAc(2)-PP-Dol alpha-1,2-mannosyltransferase activity"/>
    <property type="evidence" value="ECO:0007669"/>
    <property type="project" value="UniProtKB-UniRule"/>
</dbReference>
<comment type="catalytic activity">
    <reaction evidence="11 12">
        <text>an alpha-D-Man-(1-&gt;3)-[alpha-D-Man-(1-&gt;6)]-beta-D-Man-(1-&gt;4)-beta-D-GlcNAc-(1-&gt;4)-alpha-D-GlcNAc-diphospho-di-trans,poly-cis-dolichol + 2 GDP-alpha-D-mannose = an alpha-D-Man-(1-&gt;2)-alpha-D-Man-(1-&gt;2)-alpha-D-Man-(1-&gt;3)-[alpha-D-Man-(1-&gt;6)]-beta-D-Man-(1-&gt;4)-beta-D-GlcNAc-(1-&gt;4)-alpha-D-GlcNAc-diphospho-di-trans,poly-cis-dolichol + 2 GDP + 2 H(+)</text>
        <dbReference type="Rhea" id="RHEA:29523"/>
        <dbReference type="Rhea" id="RHEA-COMP:19515"/>
        <dbReference type="Rhea" id="RHEA-COMP:19516"/>
        <dbReference type="ChEBI" id="CHEBI:15378"/>
        <dbReference type="ChEBI" id="CHEBI:57527"/>
        <dbReference type="ChEBI" id="CHEBI:58189"/>
        <dbReference type="ChEBI" id="CHEBI:132511"/>
        <dbReference type="ChEBI" id="CHEBI:132515"/>
        <dbReference type="EC" id="2.4.1.131"/>
    </reaction>
    <physiologicalReaction direction="left-to-right" evidence="11 12">
        <dbReference type="Rhea" id="RHEA:29524"/>
    </physiologicalReaction>
</comment>
<evidence type="ECO:0000259" key="14">
    <source>
        <dbReference type="Pfam" id="PF15924"/>
    </source>
</evidence>
<evidence type="ECO:0000313" key="15">
    <source>
        <dbReference type="EMBL" id="KAF5320000.1"/>
    </source>
</evidence>
<dbReference type="EC" id="2.4.1.131" evidence="3 12"/>
<dbReference type="InterPro" id="IPR038013">
    <property type="entry name" value="ALG11"/>
</dbReference>
<keyword evidence="7 12" id="KW-0812">Transmembrane</keyword>